<dbReference type="PANTHER" id="PTHR11455">
    <property type="entry name" value="CRYPTOCHROME"/>
    <property type="match status" value="1"/>
</dbReference>
<dbReference type="InterPro" id="IPR036134">
    <property type="entry name" value="Crypto/Photolyase_FAD-like_sf"/>
</dbReference>
<evidence type="ECO:0000256" key="8">
    <source>
        <dbReference type="SAM" id="MobiDB-lite"/>
    </source>
</evidence>
<dbReference type="EMBL" id="JAAAIN010003702">
    <property type="protein sequence ID" value="KAG0284463.1"/>
    <property type="molecule type" value="Genomic_DNA"/>
</dbReference>
<dbReference type="InterPro" id="IPR014729">
    <property type="entry name" value="Rossmann-like_a/b/a_fold"/>
</dbReference>
<dbReference type="PRINTS" id="PR00147">
    <property type="entry name" value="DNAPHOTLYASE"/>
</dbReference>
<dbReference type="OrthoDB" id="435881at2759"/>
<evidence type="ECO:0000256" key="1">
    <source>
        <dbReference type="ARBA" id="ARBA00001932"/>
    </source>
</evidence>
<comment type="caution">
    <text evidence="10">The sequence shown here is derived from an EMBL/GenBank/DDBJ whole genome shotgun (WGS) entry which is preliminary data.</text>
</comment>
<reference evidence="10" key="1">
    <citation type="journal article" date="2020" name="Fungal Divers.">
        <title>Resolving the Mortierellaceae phylogeny through synthesis of multi-gene phylogenetics and phylogenomics.</title>
        <authorList>
            <person name="Vandepol N."/>
            <person name="Liber J."/>
            <person name="Desiro A."/>
            <person name="Na H."/>
            <person name="Kennedy M."/>
            <person name="Barry K."/>
            <person name="Grigoriev I.V."/>
            <person name="Miller A.N."/>
            <person name="O'Donnell K."/>
            <person name="Stajich J.E."/>
            <person name="Bonito G."/>
        </authorList>
    </citation>
    <scope>NUCLEOTIDE SEQUENCE</scope>
    <source>
        <strain evidence="10">NVP60</strain>
    </source>
</reference>
<evidence type="ECO:0000259" key="9">
    <source>
        <dbReference type="PROSITE" id="PS51645"/>
    </source>
</evidence>
<dbReference type="GO" id="GO:0005634">
    <property type="term" value="C:nucleus"/>
    <property type="evidence" value="ECO:0007669"/>
    <property type="project" value="TreeGrafter"/>
</dbReference>
<evidence type="ECO:0000313" key="10">
    <source>
        <dbReference type="EMBL" id="KAG0284463.1"/>
    </source>
</evidence>
<dbReference type="PROSITE" id="PS51645">
    <property type="entry name" value="PHR_CRY_ALPHA_BETA"/>
    <property type="match status" value="1"/>
</dbReference>
<keyword evidence="11" id="KW-1185">Reference proteome</keyword>
<evidence type="ECO:0000256" key="3">
    <source>
        <dbReference type="ARBA" id="ARBA00022630"/>
    </source>
</evidence>
<dbReference type="Gene3D" id="1.25.40.80">
    <property type="match status" value="1"/>
</dbReference>
<dbReference type="Gene3D" id="1.10.579.10">
    <property type="entry name" value="DNA Cyclobutane Dipyrimidine Photolyase, subunit A, domain 3"/>
    <property type="match status" value="1"/>
</dbReference>
<comment type="cofactor">
    <cofactor evidence="6">
        <name>FAD</name>
        <dbReference type="ChEBI" id="CHEBI:57692"/>
    </cofactor>
    <text evidence="6">Binds 1 FAD per subunit.</text>
</comment>
<name>A0A9P6UEK2_9FUNG</name>
<dbReference type="Pfam" id="PF03441">
    <property type="entry name" value="FAD_binding_7"/>
    <property type="match status" value="1"/>
</dbReference>
<evidence type="ECO:0000256" key="4">
    <source>
        <dbReference type="ARBA" id="ARBA00022827"/>
    </source>
</evidence>
<dbReference type="Proteomes" id="UP000823405">
    <property type="component" value="Unassembled WGS sequence"/>
</dbReference>
<dbReference type="GO" id="GO:0003904">
    <property type="term" value="F:deoxyribodipyrimidine photo-lyase activity"/>
    <property type="evidence" value="ECO:0007669"/>
    <property type="project" value="TreeGrafter"/>
</dbReference>
<dbReference type="InterPro" id="IPR005101">
    <property type="entry name" value="Cryptochr/Photolyase_FAD-bd"/>
</dbReference>
<organism evidence="10 11">
    <name type="scientific">Linnemannia gamsii</name>
    <dbReference type="NCBI Taxonomy" id="64522"/>
    <lineage>
        <taxon>Eukaryota</taxon>
        <taxon>Fungi</taxon>
        <taxon>Fungi incertae sedis</taxon>
        <taxon>Mucoromycota</taxon>
        <taxon>Mortierellomycotina</taxon>
        <taxon>Mortierellomycetes</taxon>
        <taxon>Mortierellales</taxon>
        <taxon>Mortierellaceae</taxon>
        <taxon>Linnemannia</taxon>
    </lineage>
</organism>
<dbReference type="GO" id="GO:0006950">
    <property type="term" value="P:response to stress"/>
    <property type="evidence" value="ECO:0007669"/>
    <property type="project" value="UniProtKB-ARBA"/>
</dbReference>
<feature type="domain" description="Photolyase/cryptochrome alpha/beta" evidence="9">
    <location>
        <begin position="67"/>
        <end position="207"/>
    </location>
</feature>
<evidence type="ECO:0000256" key="2">
    <source>
        <dbReference type="ARBA" id="ARBA00005862"/>
    </source>
</evidence>
<dbReference type="InterPro" id="IPR006050">
    <property type="entry name" value="DNA_photolyase_N"/>
</dbReference>
<dbReference type="GO" id="GO:0032922">
    <property type="term" value="P:circadian regulation of gene expression"/>
    <property type="evidence" value="ECO:0007669"/>
    <property type="project" value="TreeGrafter"/>
</dbReference>
<dbReference type="InterPro" id="IPR036155">
    <property type="entry name" value="Crypto/Photolyase_N_sf"/>
</dbReference>
<feature type="binding site" evidence="6">
    <location>
        <position position="357"/>
    </location>
    <ligand>
        <name>FAD</name>
        <dbReference type="ChEBI" id="CHEBI:57692"/>
    </ligand>
</feature>
<feature type="binding site" evidence="6">
    <location>
        <begin position="458"/>
        <end position="460"/>
    </location>
    <ligand>
        <name>FAD</name>
        <dbReference type="ChEBI" id="CHEBI:57692"/>
    </ligand>
</feature>
<dbReference type="GO" id="GO:0003677">
    <property type="term" value="F:DNA binding"/>
    <property type="evidence" value="ECO:0007669"/>
    <property type="project" value="TreeGrafter"/>
</dbReference>
<dbReference type="FunFam" id="1.10.579.10:FF:000003">
    <property type="entry name" value="Deoxyribodipyrimidine photo-lyase"/>
    <property type="match status" value="1"/>
</dbReference>
<feature type="binding site" evidence="6">
    <location>
        <begin position="360"/>
        <end position="367"/>
    </location>
    <ligand>
        <name>FAD</name>
        <dbReference type="ChEBI" id="CHEBI:57692"/>
    </ligand>
</feature>
<feature type="binding site" evidence="6">
    <location>
        <begin position="318"/>
        <end position="322"/>
    </location>
    <ligand>
        <name>FAD</name>
        <dbReference type="ChEBI" id="CHEBI:57692"/>
    </ligand>
</feature>
<dbReference type="SUPFAM" id="SSF48173">
    <property type="entry name" value="Cryptochrome/photolyase FAD-binding domain"/>
    <property type="match status" value="1"/>
</dbReference>
<feature type="non-terminal residue" evidence="10">
    <location>
        <position position="1"/>
    </location>
</feature>
<feature type="region of interest" description="Disordered" evidence="8">
    <location>
        <begin position="1"/>
        <end position="20"/>
    </location>
</feature>
<dbReference type="GO" id="GO:0005737">
    <property type="term" value="C:cytoplasm"/>
    <property type="evidence" value="ECO:0007669"/>
    <property type="project" value="TreeGrafter"/>
</dbReference>
<proteinExistence type="inferred from homology"/>
<feature type="binding site" evidence="6">
    <location>
        <position position="306"/>
    </location>
    <ligand>
        <name>FAD</name>
        <dbReference type="ChEBI" id="CHEBI:57692"/>
    </ligand>
</feature>
<dbReference type="PANTHER" id="PTHR11455:SF18">
    <property type="entry name" value="SI:CH1073-390K14.1"/>
    <property type="match status" value="1"/>
</dbReference>
<dbReference type="GO" id="GO:0006139">
    <property type="term" value="P:nucleobase-containing compound metabolic process"/>
    <property type="evidence" value="ECO:0007669"/>
    <property type="project" value="UniProtKB-ARBA"/>
</dbReference>
<evidence type="ECO:0000256" key="6">
    <source>
        <dbReference type="PIRSR" id="PIRSR602081-1"/>
    </source>
</evidence>
<comment type="similarity">
    <text evidence="2">Belongs to the DNA photolyase class-1 family.</text>
</comment>
<evidence type="ECO:0000313" key="11">
    <source>
        <dbReference type="Proteomes" id="UP000823405"/>
    </source>
</evidence>
<keyword evidence="5" id="KW-0157">Chromophore</keyword>
<comment type="cofactor">
    <cofactor evidence="1">
        <name>(6R)-5,10-methylene-5,6,7,8-tetrahydrofolate</name>
        <dbReference type="ChEBI" id="CHEBI:15636"/>
    </cofactor>
</comment>
<accession>A0A9P6UEK2</accession>
<protein>
    <recommendedName>
        <fullName evidence="9">Photolyase/cryptochrome alpha/beta domain-containing protein</fullName>
    </recommendedName>
</protein>
<evidence type="ECO:0000256" key="5">
    <source>
        <dbReference type="ARBA" id="ARBA00022991"/>
    </source>
</evidence>
<dbReference type="Pfam" id="PF00875">
    <property type="entry name" value="DNA_photolyase"/>
    <property type="match status" value="1"/>
</dbReference>
<feature type="site" description="Electron transfer via tryptophanyl radical" evidence="7">
    <location>
        <position position="468"/>
    </location>
</feature>
<feature type="site" description="Electron transfer via tryptophanyl radical" evidence="7">
    <location>
        <position position="445"/>
    </location>
</feature>
<feature type="site" description="Electron transfer via tryptophanyl radical" evidence="7">
    <location>
        <position position="392"/>
    </location>
</feature>
<dbReference type="PROSITE" id="PS00394">
    <property type="entry name" value="DNA_PHOTOLYASES_1_1"/>
    <property type="match status" value="1"/>
</dbReference>
<keyword evidence="3 6" id="KW-0285">Flavoprotein</keyword>
<sequence length="532" mass="61019">MPMSPTKRKAQQEDGNDDQISSVKQFKKHISTYAGSGSHNNIDSATSTTKANIKSEVEQHSGPITTRNVLMWFRNDLRIRDNKALYAASMRSKVGGNNKFLIALYIISEEEWVEHDEAPVKIDFWMRNLVTLTATLEKLAIPLVVKTAKTKADVVKVVEEVVKGMDISHVFWSQELMVDERRRDRQVKEALLKHSGVHVEEHEDQLVVPAEDVRTKTGNPYAVFTPFYNTWCKLVETESHYLEITETPDANPPKAKELYAEHFKAKPPSSYPHTLDVNEMKRLYPAGEDEAHARLEKFVQEKGRKYHQGRDMPYQDGTSVLSMYLNAGVLSTRQCIVAARIANKNKIQSGDEGLKTWIKELGWREFYRHILVAFPRVCMSRAFQPKTERVQWSDSDEHFQRWTEGKTGFPIVDAGMRQLKATGYMHNRLRMIVACFLVKDLLINWQKGEKYFMSTLIDGDLASNNGGWQWSASTGTDSQPYFRVFNPLLQSKRYDPKGDYIRRWVPELNALTEQQIHDPSHALSPKELATLG</sequence>
<dbReference type="InterPro" id="IPR018394">
    <property type="entry name" value="DNA_photolyase_1_CS_C"/>
</dbReference>
<dbReference type="AlphaFoldDB" id="A0A9P6UEK2"/>
<dbReference type="InterPro" id="IPR002081">
    <property type="entry name" value="Cryptochrome/DNA_photolyase_1"/>
</dbReference>
<keyword evidence="4 6" id="KW-0274">FAD</keyword>
<evidence type="ECO:0000256" key="7">
    <source>
        <dbReference type="PIRSR" id="PIRSR602081-2"/>
    </source>
</evidence>
<dbReference type="GO" id="GO:0043153">
    <property type="term" value="P:entrainment of circadian clock by photoperiod"/>
    <property type="evidence" value="ECO:0007669"/>
    <property type="project" value="TreeGrafter"/>
</dbReference>
<dbReference type="Gene3D" id="3.40.50.620">
    <property type="entry name" value="HUPs"/>
    <property type="match status" value="1"/>
</dbReference>
<dbReference type="GO" id="GO:0071949">
    <property type="term" value="F:FAD binding"/>
    <property type="evidence" value="ECO:0007669"/>
    <property type="project" value="TreeGrafter"/>
</dbReference>
<dbReference type="SUPFAM" id="SSF52425">
    <property type="entry name" value="Cryptochrome/photolyase, N-terminal domain"/>
    <property type="match status" value="1"/>
</dbReference>
<gene>
    <name evidence="10" type="ORF">BGZ97_008192</name>
</gene>